<dbReference type="AlphaFoldDB" id="A0A9X3IV55"/>
<feature type="region of interest" description="Disordered" evidence="1">
    <location>
        <begin position="19"/>
        <end position="69"/>
    </location>
</feature>
<evidence type="ECO:0000313" key="2">
    <source>
        <dbReference type="EMBL" id="MCY1005051.1"/>
    </source>
</evidence>
<keyword evidence="3" id="KW-1185">Reference proteome</keyword>
<evidence type="ECO:0008006" key="4">
    <source>
        <dbReference type="Google" id="ProtNLM"/>
    </source>
</evidence>
<reference evidence="2" key="1">
    <citation type="submission" date="2022-11" db="EMBL/GenBank/DDBJ databases">
        <title>Minimal conservation of predation-associated metabolite biosynthetic gene clusters underscores biosynthetic potential of Myxococcota including descriptions for ten novel species: Archangium lansinium sp. nov., Myxococcus landrumus sp. nov., Nannocystis bai.</title>
        <authorList>
            <person name="Ahearne A."/>
            <person name="Stevens C."/>
            <person name="Phillips K."/>
        </authorList>
    </citation>
    <scope>NUCLEOTIDE SEQUENCE</scope>
    <source>
        <strain evidence="2">Na p29</strain>
    </source>
</reference>
<protein>
    <recommendedName>
        <fullName evidence="4">Lipoprotein</fullName>
    </recommendedName>
</protein>
<evidence type="ECO:0000256" key="1">
    <source>
        <dbReference type="SAM" id="MobiDB-lite"/>
    </source>
</evidence>
<name>A0A9X3IV55_9BACT</name>
<comment type="caution">
    <text evidence="2">The sequence shown here is derived from an EMBL/GenBank/DDBJ whole genome shotgun (WGS) entry which is preliminary data.</text>
</comment>
<proteinExistence type="predicted"/>
<feature type="compositionally biased region" description="Low complexity" evidence="1">
    <location>
        <begin position="24"/>
        <end position="69"/>
    </location>
</feature>
<dbReference type="RefSeq" id="WP_267766670.1">
    <property type="nucleotide sequence ID" value="NZ_JAPNKE010000002.1"/>
</dbReference>
<gene>
    <name evidence="2" type="ORF">OV079_05595</name>
</gene>
<dbReference type="Proteomes" id="UP001150924">
    <property type="component" value="Unassembled WGS sequence"/>
</dbReference>
<dbReference type="PROSITE" id="PS51257">
    <property type="entry name" value="PROKAR_LIPOPROTEIN"/>
    <property type="match status" value="1"/>
</dbReference>
<organism evidence="2 3">
    <name type="scientific">Nannocystis pusilla</name>
    <dbReference type="NCBI Taxonomy" id="889268"/>
    <lineage>
        <taxon>Bacteria</taxon>
        <taxon>Pseudomonadati</taxon>
        <taxon>Myxococcota</taxon>
        <taxon>Polyangia</taxon>
        <taxon>Nannocystales</taxon>
        <taxon>Nannocystaceae</taxon>
        <taxon>Nannocystis</taxon>
    </lineage>
</organism>
<dbReference type="EMBL" id="JAPNKE010000002">
    <property type="protein sequence ID" value="MCY1005051.1"/>
    <property type="molecule type" value="Genomic_DNA"/>
</dbReference>
<evidence type="ECO:0000313" key="3">
    <source>
        <dbReference type="Proteomes" id="UP001150924"/>
    </source>
</evidence>
<sequence>MGKPATALVVSLVLAACKSEPGDESTGSGSDGSSTTTTSAATLEPTTAGPTTAEPTSTSTTSGDTETSTTGVDEALCADYCADVMTNCLDPQAQYPNADSCKRACASFPAGARGDVSGNSYACRRYHTDAAAMDAPTHCVHAGPGGGGACGDNCDGFCALAVSVCPGEHPSLDVCLATCAGFTDDEKFDVGDVAGDTLACRLYHLTVAATGETDAAVHCPHTLQDSPPCM</sequence>
<accession>A0A9X3IV55</accession>